<evidence type="ECO:0000256" key="2">
    <source>
        <dbReference type="SAM" id="SignalP"/>
    </source>
</evidence>
<dbReference type="Proteomes" id="UP000219072">
    <property type="component" value="Unassembled WGS sequence"/>
</dbReference>
<feature type="chain" id="PRO_5013103597" evidence="2">
    <location>
        <begin position="28"/>
        <end position="415"/>
    </location>
</feature>
<evidence type="ECO:0000256" key="1">
    <source>
        <dbReference type="SAM" id="MobiDB-lite"/>
    </source>
</evidence>
<feature type="compositionally biased region" description="Polar residues" evidence="1">
    <location>
        <begin position="35"/>
        <end position="48"/>
    </location>
</feature>
<organism evidence="3 4">
    <name type="scientific">Streptomyces zhaozhouensis</name>
    <dbReference type="NCBI Taxonomy" id="1300267"/>
    <lineage>
        <taxon>Bacteria</taxon>
        <taxon>Bacillati</taxon>
        <taxon>Actinomycetota</taxon>
        <taxon>Actinomycetes</taxon>
        <taxon>Kitasatosporales</taxon>
        <taxon>Streptomycetaceae</taxon>
        <taxon>Streptomyces</taxon>
    </lineage>
</organism>
<feature type="region of interest" description="Disordered" evidence="1">
    <location>
        <begin position="31"/>
        <end position="61"/>
    </location>
</feature>
<dbReference type="EMBL" id="OCNE01000001">
    <property type="protein sequence ID" value="SOD58299.1"/>
    <property type="molecule type" value="Genomic_DNA"/>
</dbReference>
<protein>
    <submittedName>
        <fullName evidence="3">Uncharacterized protein</fullName>
    </submittedName>
</protein>
<evidence type="ECO:0000313" key="3">
    <source>
        <dbReference type="EMBL" id="SOD58299.1"/>
    </source>
</evidence>
<dbReference type="PROSITE" id="PS51318">
    <property type="entry name" value="TAT"/>
    <property type="match status" value="1"/>
</dbReference>
<sequence length="415" mass="45359">MSQARLILVAALAAAGLTVAAAPAAQAAPTAQAASTNPSVTPRTTLEQETTDGLDGPHPPRWPEYINGGVWPTSHVQGVVVDDENGFVYWSFTQMLVKTDMEGNVVGTVEGITGHLGDIDLNPRDGRVYGSLEYKAEEAFYIAIVDVSRVDRVGMDAETDGVLTTVHLDEVVEDFTADMNGDGVFDGDTGDTEDHRYGCSGIDGVSFGPSFGAREDSRQKLMVAYGVYANTERADNDHQVVLEYDVRHWERYERPLSEAEPHRSGPRRVDDKLFLYTGNTTYGVQNLEYDPHTGNWMLAVYPGTKAEFPNYSLFMVDGGERPRRGEIVGQPEYERGRLLSLLPQGQHDEGSGVWGWDFDASYGLESLGDGYYYGAEGRSVPGEDGSSQEGEVHLYRWTGQPPAPFERVGEAGGEV</sequence>
<gene>
    <name evidence="3" type="ORF">SAMN06297387_10180</name>
</gene>
<accession>A0A286DI73</accession>
<reference evidence="3 4" key="1">
    <citation type="submission" date="2017-09" db="EMBL/GenBank/DDBJ databases">
        <authorList>
            <person name="Ehlers B."/>
            <person name="Leendertz F.H."/>
        </authorList>
    </citation>
    <scope>NUCLEOTIDE SEQUENCE [LARGE SCALE GENOMIC DNA]</scope>
    <source>
        <strain evidence="3 4">CGMCC 4.7095</strain>
    </source>
</reference>
<evidence type="ECO:0000313" key="4">
    <source>
        <dbReference type="Proteomes" id="UP000219072"/>
    </source>
</evidence>
<proteinExistence type="predicted"/>
<keyword evidence="2" id="KW-0732">Signal</keyword>
<name>A0A286DI73_9ACTN</name>
<feature type="signal peptide" evidence="2">
    <location>
        <begin position="1"/>
        <end position="27"/>
    </location>
</feature>
<keyword evidence="4" id="KW-1185">Reference proteome</keyword>
<dbReference type="InterPro" id="IPR006311">
    <property type="entry name" value="TAT_signal"/>
</dbReference>
<dbReference type="AlphaFoldDB" id="A0A286DI73"/>